<protein>
    <submittedName>
        <fullName evidence="2">Uncharacterized protein</fullName>
    </submittedName>
</protein>
<feature type="compositionally biased region" description="Gly residues" evidence="1">
    <location>
        <begin position="59"/>
        <end position="71"/>
    </location>
</feature>
<dbReference type="AlphaFoldDB" id="A0AAV9P9I9"/>
<evidence type="ECO:0000313" key="2">
    <source>
        <dbReference type="EMBL" id="KAK5169808.1"/>
    </source>
</evidence>
<gene>
    <name evidence="2" type="ORF">LTR77_005786</name>
</gene>
<dbReference type="Proteomes" id="UP001337655">
    <property type="component" value="Unassembled WGS sequence"/>
</dbReference>
<evidence type="ECO:0000256" key="1">
    <source>
        <dbReference type="SAM" id="MobiDB-lite"/>
    </source>
</evidence>
<comment type="caution">
    <text evidence="2">The sequence shown here is derived from an EMBL/GenBank/DDBJ whole genome shotgun (WGS) entry which is preliminary data.</text>
</comment>
<organism evidence="2 3">
    <name type="scientific">Saxophila tyrrhenica</name>
    <dbReference type="NCBI Taxonomy" id="1690608"/>
    <lineage>
        <taxon>Eukaryota</taxon>
        <taxon>Fungi</taxon>
        <taxon>Dikarya</taxon>
        <taxon>Ascomycota</taxon>
        <taxon>Pezizomycotina</taxon>
        <taxon>Dothideomycetes</taxon>
        <taxon>Dothideomycetidae</taxon>
        <taxon>Mycosphaerellales</taxon>
        <taxon>Extremaceae</taxon>
        <taxon>Saxophila</taxon>
    </lineage>
</organism>
<evidence type="ECO:0000313" key="3">
    <source>
        <dbReference type="Proteomes" id="UP001337655"/>
    </source>
</evidence>
<dbReference type="RefSeq" id="XP_064659154.1">
    <property type="nucleotide sequence ID" value="XM_064803029.1"/>
</dbReference>
<dbReference type="EMBL" id="JAVRRT010000008">
    <property type="protein sequence ID" value="KAK5169808.1"/>
    <property type="molecule type" value="Genomic_DNA"/>
</dbReference>
<feature type="region of interest" description="Disordered" evidence="1">
    <location>
        <begin position="1"/>
        <end position="85"/>
    </location>
</feature>
<name>A0AAV9P9I9_9PEZI</name>
<sequence length="85" mass="8394">MPRDGSGASDNVVEPGETLIHGAGKGENDAPASSGVDRSNKAAPPPDHEAGDAMKGMNASGGGNDVKGSGKGPIESSVDKEAEKH</sequence>
<keyword evidence="3" id="KW-1185">Reference proteome</keyword>
<accession>A0AAV9P9I9</accession>
<dbReference type="GeneID" id="89927127"/>
<reference evidence="2 3" key="1">
    <citation type="submission" date="2023-08" db="EMBL/GenBank/DDBJ databases">
        <title>Black Yeasts Isolated from many extreme environments.</title>
        <authorList>
            <person name="Coleine C."/>
            <person name="Stajich J.E."/>
            <person name="Selbmann L."/>
        </authorList>
    </citation>
    <scope>NUCLEOTIDE SEQUENCE [LARGE SCALE GENOMIC DNA]</scope>
    <source>
        <strain evidence="2 3">CCFEE 5935</strain>
    </source>
</reference>
<proteinExistence type="predicted"/>